<dbReference type="SUPFAM" id="SSF81330">
    <property type="entry name" value="Gated mechanosensitive channel"/>
    <property type="match status" value="1"/>
</dbReference>
<protein>
    <recommendedName>
        <fullName evidence="9">Large-conductance mechanosensitive channel</fullName>
    </recommendedName>
</protein>
<comment type="caution">
    <text evidence="7">The sequence shown here is derived from an EMBL/GenBank/DDBJ whole genome shotgun (WGS) entry which is preliminary data.</text>
</comment>
<feature type="transmembrane region" description="Helical" evidence="6">
    <location>
        <begin position="86"/>
        <end position="107"/>
    </location>
</feature>
<keyword evidence="8" id="KW-1185">Reference proteome</keyword>
<sequence>MSSLQNRLPAELPPPAAHEIQPLYNDDDRVGSADSSTATATKQSAKRVKQLAKSVSGNVTKGVTKSLTATMSIGQAFAAFINRGSVVDLAIGVVMGAAFTAIVNSFVNDLVTPVIGLIGQKNLGNLFLVMHCNATSTLGCRTGGDHPYATVAAANADGAATWNYGNFIQAIINFILISGCMFALVQLYSNTFLKLSKPKAPTTKKCAICAEDCGLAAIKCKWCLTEFAIKVPEDITAEERAGFMKMFHKN</sequence>
<evidence type="ECO:0000256" key="3">
    <source>
        <dbReference type="ARBA" id="ARBA00022989"/>
    </source>
</evidence>
<dbReference type="PANTHER" id="PTHR30266">
    <property type="entry name" value="MECHANOSENSITIVE CHANNEL MSCL"/>
    <property type="match status" value="1"/>
</dbReference>
<dbReference type="GO" id="GO:0016020">
    <property type="term" value="C:membrane"/>
    <property type="evidence" value="ECO:0007669"/>
    <property type="project" value="UniProtKB-SubCell"/>
</dbReference>
<dbReference type="CDD" id="cd20805">
    <property type="entry name" value="C1_DGK_rpt2"/>
    <property type="match status" value="1"/>
</dbReference>
<comment type="subcellular location">
    <subcellularLocation>
        <location evidence="1">Membrane</location>
        <topology evidence="1">Multi-pass membrane protein</topology>
    </subcellularLocation>
</comment>
<evidence type="ECO:0000313" key="7">
    <source>
        <dbReference type="EMBL" id="KAJ3093489.1"/>
    </source>
</evidence>
<dbReference type="Proteomes" id="UP001211907">
    <property type="component" value="Unassembled WGS sequence"/>
</dbReference>
<evidence type="ECO:0008006" key="9">
    <source>
        <dbReference type="Google" id="ProtNLM"/>
    </source>
</evidence>
<proteinExistence type="predicted"/>
<evidence type="ECO:0000256" key="4">
    <source>
        <dbReference type="ARBA" id="ARBA00023136"/>
    </source>
</evidence>
<evidence type="ECO:0000256" key="2">
    <source>
        <dbReference type="ARBA" id="ARBA00022692"/>
    </source>
</evidence>
<evidence type="ECO:0000256" key="5">
    <source>
        <dbReference type="SAM" id="MobiDB-lite"/>
    </source>
</evidence>
<dbReference type="InterPro" id="IPR037673">
    <property type="entry name" value="MSC/AndL"/>
</dbReference>
<name>A0AAD5XBM5_9FUNG</name>
<dbReference type="GO" id="GO:0008381">
    <property type="term" value="F:mechanosensitive monoatomic ion channel activity"/>
    <property type="evidence" value="ECO:0007669"/>
    <property type="project" value="TreeGrafter"/>
</dbReference>
<evidence type="ECO:0000256" key="1">
    <source>
        <dbReference type="ARBA" id="ARBA00004141"/>
    </source>
</evidence>
<dbReference type="EMBL" id="JADGJH010003056">
    <property type="protein sequence ID" value="KAJ3093489.1"/>
    <property type="molecule type" value="Genomic_DNA"/>
</dbReference>
<feature type="region of interest" description="Disordered" evidence="5">
    <location>
        <begin position="1"/>
        <end position="45"/>
    </location>
</feature>
<dbReference type="PANTHER" id="PTHR30266:SF2">
    <property type="entry name" value="LARGE-CONDUCTANCE MECHANOSENSITIVE CHANNEL"/>
    <property type="match status" value="1"/>
</dbReference>
<reference evidence="7" key="1">
    <citation type="submission" date="2020-05" db="EMBL/GenBank/DDBJ databases">
        <title>Phylogenomic resolution of chytrid fungi.</title>
        <authorList>
            <person name="Stajich J.E."/>
            <person name="Amses K."/>
            <person name="Simmons R."/>
            <person name="Seto K."/>
            <person name="Myers J."/>
            <person name="Bonds A."/>
            <person name="Quandt C.A."/>
            <person name="Barry K."/>
            <person name="Liu P."/>
            <person name="Grigoriev I."/>
            <person name="Longcore J.E."/>
            <person name="James T.Y."/>
        </authorList>
    </citation>
    <scope>NUCLEOTIDE SEQUENCE</scope>
    <source>
        <strain evidence="7">JEL0513</strain>
    </source>
</reference>
<feature type="compositionally biased region" description="Polar residues" evidence="5">
    <location>
        <begin position="33"/>
        <end position="43"/>
    </location>
</feature>
<dbReference type="Gene3D" id="1.10.1200.120">
    <property type="entry name" value="Large-conductance mechanosensitive channel, MscL, domain 1"/>
    <property type="match status" value="1"/>
</dbReference>
<organism evidence="7 8">
    <name type="scientific">Physocladia obscura</name>
    <dbReference type="NCBI Taxonomy" id="109957"/>
    <lineage>
        <taxon>Eukaryota</taxon>
        <taxon>Fungi</taxon>
        <taxon>Fungi incertae sedis</taxon>
        <taxon>Chytridiomycota</taxon>
        <taxon>Chytridiomycota incertae sedis</taxon>
        <taxon>Chytridiomycetes</taxon>
        <taxon>Chytridiales</taxon>
        <taxon>Chytriomycetaceae</taxon>
        <taxon>Physocladia</taxon>
    </lineage>
</organism>
<keyword evidence="2 6" id="KW-0812">Transmembrane</keyword>
<dbReference type="Pfam" id="PF01741">
    <property type="entry name" value="MscL"/>
    <property type="match status" value="1"/>
</dbReference>
<evidence type="ECO:0000313" key="8">
    <source>
        <dbReference type="Proteomes" id="UP001211907"/>
    </source>
</evidence>
<keyword evidence="4 6" id="KW-0472">Membrane</keyword>
<accession>A0AAD5XBM5</accession>
<gene>
    <name evidence="7" type="ORF">HK100_006584</name>
</gene>
<dbReference type="AlphaFoldDB" id="A0AAD5XBM5"/>
<keyword evidence="3 6" id="KW-1133">Transmembrane helix</keyword>
<feature type="transmembrane region" description="Helical" evidence="6">
    <location>
        <begin position="167"/>
        <end position="189"/>
    </location>
</feature>
<evidence type="ECO:0000256" key="6">
    <source>
        <dbReference type="SAM" id="Phobius"/>
    </source>
</evidence>
<dbReference type="InterPro" id="IPR036019">
    <property type="entry name" value="MscL_channel"/>
</dbReference>